<dbReference type="AlphaFoldDB" id="A0A392P4J6"/>
<dbReference type="InterPro" id="IPR045322">
    <property type="entry name" value="HECTD1/TRIP12-like"/>
</dbReference>
<dbReference type="PANTHER" id="PTHR45670:SF10">
    <property type="entry name" value="E3 UBIQUITIN-PROTEIN LIGASE UPL4"/>
    <property type="match status" value="1"/>
</dbReference>
<dbReference type="Pfam" id="PF00632">
    <property type="entry name" value="HECT"/>
    <property type="match status" value="1"/>
</dbReference>
<evidence type="ECO:0000256" key="3">
    <source>
        <dbReference type="PROSITE-ProRule" id="PRU00104"/>
    </source>
</evidence>
<dbReference type="SUPFAM" id="SSF56204">
    <property type="entry name" value="Hect, E3 ligase catalytic domain"/>
    <property type="match status" value="1"/>
</dbReference>
<dbReference type="InterPro" id="IPR000569">
    <property type="entry name" value="HECT_dom"/>
</dbReference>
<organism evidence="5 6">
    <name type="scientific">Trifolium medium</name>
    <dbReference type="NCBI Taxonomy" id="97028"/>
    <lineage>
        <taxon>Eukaryota</taxon>
        <taxon>Viridiplantae</taxon>
        <taxon>Streptophyta</taxon>
        <taxon>Embryophyta</taxon>
        <taxon>Tracheophyta</taxon>
        <taxon>Spermatophyta</taxon>
        <taxon>Magnoliopsida</taxon>
        <taxon>eudicotyledons</taxon>
        <taxon>Gunneridae</taxon>
        <taxon>Pentapetalae</taxon>
        <taxon>rosids</taxon>
        <taxon>fabids</taxon>
        <taxon>Fabales</taxon>
        <taxon>Fabaceae</taxon>
        <taxon>Papilionoideae</taxon>
        <taxon>50 kb inversion clade</taxon>
        <taxon>NPAAA clade</taxon>
        <taxon>Hologalegina</taxon>
        <taxon>IRL clade</taxon>
        <taxon>Trifolieae</taxon>
        <taxon>Trifolium</taxon>
    </lineage>
</organism>
<name>A0A392P4J6_9FABA</name>
<comment type="caution">
    <text evidence="5">The sequence shown here is derived from an EMBL/GenBank/DDBJ whole genome shotgun (WGS) entry which is preliminary data.</text>
</comment>
<proteinExistence type="predicted"/>
<dbReference type="PROSITE" id="PS50237">
    <property type="entry name" value="HECT"/>
    <property type="match status" value="1"/>
</dbReference>
<evidence type="ECO:0000259" key="4">
    <source>
        <dbReference type="PROSITE" id="PS50237"/>
    </source>
</evidence>
<evidence type="ECO:0000313" key="6">
    <source>
        <dbReference type="Proteomes" id="UP000265520"/>
    </source>
</evidence>
<dbReference type="PANTHER" id="PTHR45670">
    <property type="entry name" value="E3 UBIQUITIN-PROTEIN LIGASE TRIP12"/>
    <property type="match status" value="1"/>
</dbReference>
<dbReference type="Gene3D" id="3.30.2410.10">
    <property type="entry name" value="Hect, E3 ligase catalytic domain"/>
    <property type="match status" value="1"/>
</dbReference>
<protein>
    <submittedName>
        <fullName evidence="5">E3 ubiquitin-protein ligase UPL4-like</fullName>
    </submittedName>
</protein>
<dbReference type="InterPro" id="IPR035983">
    <property type="entry name" value="Hect_E3_ubiquitin_ligase"/>
</dbReference>
<dbReference type="Proteomes" id="UP000265520">
    <property type="component" value="Unassembled WGS sequence"/>
</dbReference>
<dbReference type="GO" id="GO:0043161">
    <property type="term" value="P:proteasome-mediated ubiquitin-dependent protein catabolic process"/>
    <property type="evidence" value="ECO:0007669"/>
    <property type="project" value="TreeGrafter"/>
</dbReference>
<dbReference type="GO" id="GO:0061630">
    <property type="term" value="F:ubiquitin protein ligase activity"/>
    <property type="evidence" value="ECO:0007669"/>
    <property type="project" value="InterPro"/>
</dbReference>
<dbReference type="EMBL" id="LXQA010062646">
    <property type="protein sequence ID" value="MCI06672.1"/>
    <property type="molecule type" value="Genomic_DNA"/>
</dbReference>
<sequence length="106" mass="11691">MEELTEHINITEGYTAESVPIVNGLDREQRRGFLQFVTGTPRLPSGGLASLNPKLRVVKSSSTENCLPSAATCNNQLMLPPYPSKDTMKEKLLYAITEGQESFGYI</sequence>
<keyword evidence="6" id="KW-1185">Reference proteome</keyword>
<feature type="domain" description="HECT" evidence="4">
    <location>
        <begin position="21"/>
        <end position="106"/>
    </location>
</feature>
<reference evidence="5 6" key="1">
    <citation type="journal article" date="2018" name="Front. Plant Sci.">
        <title>Red Clover (Trifolium pratense) and Zigzag Clover (T. medium) - A Picture of Genomic Similarities and Differences.</title>
        <authorList>
            <person name="Dluhosova J."/>
            <person name="Istvanek J."/>
            <person name="Nedelnik J."/>
            <person name="Repkova J."/>
        </authorList>
    </citation>
    <scope>NUCLEOTIDE SEQUENCE [LARGE SCALE GENOMIC DNA]</scope>
    <source>
        <strain evidence="6">cv. 10/8</strain>
        <tissue evidence="5">Leaf</tissue>
    </source>
</reference>
<feature type="active site" description="Glycyl thioester intermediate" evidence="3">
    <location>
        <position position="73"/>
    </location>
</feature>
<dbReference type="GO" id="GO:0000209">
    <property type="term" value="P:protein polyubiquitination"/>
    <property type="evidence" value="ECO:0007669"/>
    <property type="project" value="TreeGrafter"/>
</dbReference>
<accession>A0A392P4J6</accession>
<evidence type="ECO:0000256" key="1">
    <source>
        <dbReference type="ARBA" id="ARBA00022679"/>
    </source>
</evidence>
<evidence type="ECO:0000313" key="5">
    <source>
        <dbReference type="EMBL" id="MCI06672.1"/>
    </source>
</evidence>
<evidence type="ECO:0000256" key="2">
    <source>
        <dbReference type="ARBA" id="ARBA00022786"/>
    </source>
</evidence>
<keyword evidence="2 3" id="KW-0833">Ubl conjugation pathway</keyword>
<keyword evidence="1" id="KW-0808">Transferase</keyword>